<proteinExistence type="predicted"/>
<evidence type="ECO:0000313" key="3">
    <source>
        <dbReference type="Proteomes" id="UP000236497"/>
    </source>
</evidence>
<dbReference type="EMBL" id="CVTD020000016">
    <property type="protein sequence ID" value="CRZ34774.1"/>
    <property type="molecule type" value="Genomic_DNA"/>
</dbReference>
<feature type="domain" description="Phospholipase C/D" evidence="1">
    <location>
        <begin position="5"/>
        <end position="157"/>
    </location>
</feature>
<sequence length="205" mass="24031">MRKKSHISLAKFLIDNIKEHKLIKHKKAFYIGSILPDLKPSFLTRRHTIEETFDILIKEIKKITVDYDVSKGIGSYFARHLGIITHYLADYCTLPHNSEYTGSMADHVYYEKEMKYRLREFIEVEGIHSLAIQGQKLYTYDEIIKYIINTHREYLSGLKAVKQDIKYIIELCSKVVDAILTFIKMAIDSIENGHNHRLQLHNAME</sequence>
<organism evidence="2 3">
    <name type="scientific">Herbinix hemicellulosilytica</name>
    <dbReference type="NCBI Taxonomy" id="1564487"/>
    <lineage>
        <taxon>Bacteria</taxon>
        <taxon>Bacillati</taxon>
        <taxon>Bacillota</taxon>
        <taxon>Clostridia</taxon>
        <taxon>Lachnospirales</taxon>
        <taxon>Lachnospiraceae</taxon>
        <taxon>Herbinix</taxon>
    </lineage>
</organism>
<evidence type="ECO:0000259" key="1">
    <source>
        <dbReference type="Pfam" id="PF00882"/>
    </source>
</evidence>
<accession>A0A0H5SH27</accession>
<dbReference type="InterPro" id="IPR029002">
    <property type="entry name" value="PLPC/GPLD1"/>
</dbReference>
<gene>
    <name evidence="2" type="ORF">HHT355_1573</name>
</gene>
<name>A0A0H5SH27_HERHM</name>
<evidence type="ECO:0000313" key="2">
    <source>
        <dbReference type="EMBL" id="CRZ34774.1"/>
    </source>
</evidence>
<dbReference type="Pfam" id="PF00882">
    <property type="entry name" value="Zn_dep_PLPC"/>
    <property type="match status" value="1"/>
</dbReference>
<dbReference type="RefSeq" id="WP_103202877.1">
    <property type="nucleotide sequence ID" value="NZ_CVTD020000016.1"/>
</dbReference>
<dbReference type="AlphaFoldDB" id="A0A0H5SH27"/>
<protein>
    <recommendedName>
        <fullName evidence="1">Phospholipase C/D domain-containing protein</fullName>
    </recommendedName>
</protein>
<dbReference type="OrthoDB" id="2878022at2"/>
<reference evidence="2 3" key="1">
    <citation type="submission" date="2015-06" db="EMBL/GenBank/DDBJ databases">
        <authorList>
            <person name="Wibberg Daniel"/>
        </authorList>
    </citation>
    <scope>NUCLEOTIDE SEQUENCE [LARGE SCALE GENOMIC DNA]</scope>
    <source>
        <strain evidence="2 3">T3/55T</strain>
    </source>
</reference>
<keyword evidence="3" id="KW-1185">Reference proteome</keyword>
<dbReference type="Proteomes" id="UP000236497">
    <property type="component" value="Unassembled WGS sequence"/>
</dbReference>